<gene>
    <name evidence="2" type="ORF">C7M84_010722</name>
</gene>
<evidence type="ECO:0000313" key="2">
    <source>
        <dbReference type="EMBL" id="ROT70975.1"/>
    </source>
</evidence>
<feature type="transmembrane region" description="Helical" evidence="1">
    <location>
        <begin position="50"/>
        <end position="69"/>
    </location>
</feature>
<name>A0A423T3L3_PENVA</name>
<keyword evidence="1" id="KW-0472">Membrane</keyword>
<accession>A0A423T3L3</accession>
<proteinExistence type="predicted"/>
<sequence length="112" mass="13055">MSHYVGQPVYLDPRRSRHIGKSIITKSFKNCITDLCLNMGFDFQKYRRPLVMGSIFAMLSLVYTFRLDLIGDISKEKQDLLRQTDVSGSNKIKETIRETQLDYFRNLSGEKK</sequence>
<comment type="caution">
    <text evidence="2">The sequence shown here is derived from an EMBL/GenBank/DDBJ whole genome shotgun (WGS) entry which is preliminary data.</text>
</comment>
<reference evidence="2 3" key="2">
    <citation type="submission" date="2019-01" db="EMBL/GenBank/DDBJ databases">
        <title>The decoding of complex shrimp genome reveals the adaptation for benthos swimmer, frequently molting mechanism and breeding impact on genome.</title>
        <authorList>
            <person name="Sun Y."/>
            <person name="Gao Y."/>
            <person name="Yu Y."/>
        </authorList>
    </citation>
    <scope>NUCLEOTIDE SEQUENCE [LARGE SCALE GENOMIC DNA]</scope>
    <source>
        <tissue evidence="2">Muscle</tissue>
    </source>
</reference>
<keyword evidence="1" id="KW-0812">Transmembrane</keyword>
<keyword evidence="1" id="KW-1133">Transmembrane helix</keyword>
<dbReference type="AlphaFoldDB" id="A0A423T3L3"/>
<dbReference type="EMBL" id="QCYY01002364">
    <property type="protein sequence ID" value="ROT70975.1"/>
    <property type="molecule type" value="Genomic_DNA"/>
</dbReference>
<evidence type="ECO:0000256" key="1">
    <source>
        <dbReference type="SAM" id="Phobius"/>
    </source>
</evidence>
<evidence type="ECO:0000313" key="3">
    <source>
        <dbReference type="Proteomes" id="UP000283509"/>
    </source>
</evidence>
<keyword evidence="3" id="KW-1185">Reference proteome</keyword>
<organism evidence="2 3">
    <name type="scientific">Penaeus vannamei</name>
    <name type="common">Whiteleg shrimp</name>
    <name type="synonym">Litopenaeus vannamei</name>
    <dbReference type="NCBI Taxonomy" id="6689"/>
    <lineage>
        <taxon>Eukaryota</taxon>
        <taxon>Metazoa</taxon>
        <taxon>Ecdysozoa</taxon>
        <taxon>Arthropoda</taxon>
        <taxon>Crustacea</taxon>
        <taxon>Multicrustacea</taxon>
        <taxon>Malacostraca</taxon>
        <taxon>Eumalacostraca</taxon>
        <taxon>Eucarida</taxon>
        <taxon>Decapoda</taxon>
        <taxon>Dendrobranchiata</taxon>
        <taxon>Penaeoidea</taxon>
        <taxon>Penaeidae</taxon>
        <taxon>Penaeus</taxon>
    </lineage>
</organism>
<dbReference type="Proteomes" id="UP000283509">
    <property type="component" value="Unassembled WGS sequence"/>
</dbReference>
<protein>
    <submittedName>
        <fullName evidence="2">Uncharacterized protein</fullName>
    </submittedName>
</protein>
<reference evidence="2 3" key="1">
    <citation type="submission" date="2018-04" db="EMBL/GenBank/DDBJ databases">
        <authorList>
            <person name="Zhang X."/>
            <person name="Yuan J."/>
            <person name="Li F."/>
            <person name="Xiang J."/>
        </authorList>
    </citation>
    <scope>NUCLEOTIDE SEQUENCE [LARGE SCALE GENOMIC DNA]</scope>
    <source>
        <tissue evidence="2">Muscle</tissue>
    </source>
</reference>